<evidence type="ECO:0000256" key="2">
    <source>
        <dbReference type="ARBA" id="ARBA00005334"/>
    </source>
</evidence>
<name>A0A0V1JAA5_TRIPS</name>
<evidence type="ECO:0000256" key="1">
    <source>
        <dbReference type="ARBA" id="ARBA00004123"/>
    </source>
</evidence>
<reference evidence="8 9" key="1">
    <citation type="submission" date="2015-01" db="EMBL/GenBank/DDBJ databases">
        <title>Evolution of Trichinella species and genotypes.</title>
        <authorList>
            <person name="Korhonen P.K."/>
            <person name="Edoardo P."/>
            <person name="Giuseppe L.R."/>
            <person name="Gasser R.B."/>
        </authorList>
    </citation>
    <scope>NUCLEOTIDE SEQUENCE [LARGE SCALE GENOMIC DNA]</scope>
    <source>
        <strain evidence="8">ISS588</strain>
    </source>
</reference>
<proteinExistence type="inferred from homology"/>
<dbReference type="GO" id="GO:0003688">
    <property type="term" value="F:DNA replication origin binding"/>
    <property type="evidence" value="ECO:0007669"/>
    <property type="project" value="TreeGrafter"/>
</dbReference>
<comment type="subcellular location">
    <subcellularLocation>
        <location evidence="1">Nucleus</location>
    </subcellularLocation>
</comment>
<evidence type="ECO:0000256" key="6">
    <source>
        <dbReference type="ARBA" id="ARBA00023242"/>
    </source>
</evidence>
<evidence type="ECO:0000313" key="9">
    <source>
        <dbReference type="Proteomes" id="UP000054805"/>
    </source>
</evidence>
<keyword evidence="5" id="KW-0238">DNA-binding</keyword>
<dbReference type="Proteomes" id="UP000054805">
    <property type="component" value="Unassembled WGS sequence"/>
</dbReference>
<keyword evidence="4" id="KW-0235">DNA replication</keyword>
<evidence type="ECO:0000256" key="3">
    <source>
        <dbReference type="ARBA" id="ARBA00019083"/>
    </source>
</evidence>
<evidence type="ECO:0000256" key="5">
    <source>
        <dbReference type="ARBA" id="ARBA00023125"/>
    </source>
</evidence>
<dbReference type="Gene3D" id="3.40.50.300">
    <property type="entry name" value="P-loop containing nucleotide triphosphate hydrolases"/>
    <property type="match status" value="1"/>
</dbReference>
<keyword evidence="9" id="KW-1185">Reference proteome</keyword>
<evidence type="ECO:0000259" key="7">
    <source>
        <dbReference type="Pfam" id="PF14629"/>
    </source>
</evidence>
<keyword evidence="6" id="KW-0539">Nucleus</keyword>
<dbReference type="InterPro" id="IPR032705">
    <property type="entry name" value="ORC4_C"/>
</dbReference>
<evidence type="ECO:0000256" key="4">
    <source>
        <dbReference type="ARBA" id="ARBA00022705"/>
    </source>
</evidence>
<protein>
    <recommendedName>
        <fullName evidence="3">Origin recognition complex subunit 4</fullName>
    </recommendedName>
</protein>
<dbReference type="SUPFAM" id="SSF52540">
    <property type="entry name" value="P-loop containing nucleoside triphosphate hydrolases"/>
    <property type="match status" value="1"/>
</dbReference>
<sequence length="539" mass="61915">MLELRVSNTHSGNIDCPSFLAKSKQLANYQLFPVFDVIFASKKFYLIRLNSRFVFQYNMEEQSEESSTEESPILDNLWNETIRFPEYVAIEKKVISFADRLASFGESNSVLILGPSGCGKSSVVIKVIDHVKRNLSKPKYKVVCIEINGLLISNVSSTLKNIIQQLKRNINHGLTEISAAEDVQNQDRNHIALLIVMDYFEKFTSLANHKLLYSLLDVTQHTVMPLLLFGLSQRMDVMDFLEKRVRSRLSQIQFTPFALITFDQYYEAVKSFLWIQNPENVDNKTLAKWRKSVEHFLAKDEVRKIFKKQFEINNTAGDLKILLQFILSSLDDCCNNLSNALTCAWDLISEKRSCTLLQGLSVLEMVILMGTAILEEINTDEHPVNFEIVCRRARLFLSKHCQTIPRDRSYIWKAFQRLLERKIIVITESAISKGNKPVQFHNIRLQVEPNDVRKLIKESSVPTALKHWAQCILNQPGPSANKSLIQTDGMCTLTHEAISRSIMTRIGPTADKRHYPGRSNNLCSNNKQHCHCWKNWTVK</sequence>
<dbReference type="Pfam" id="PF14629">
    <property type="entry name" value="ORC4_C"/>
    <property type="match status" value="1"/>
</dbReference>
<dbReference type="PANTHER" id="PTHR12087">
    <property type="entry name" value="ORIGIN RECOGNITION COMPLEX SUBUNIT 4"/>
    <property type="match status" value="1"/>
</dbReference>
<evidence type="ECO:0000313" key="8">
    <source>
        <dbReference type="EMBL" id="KRZ31915.1"/>
    </source>
</evidence>
<dbReference type="GO" id="GO:0006270">
    <property type="term" value="P:DNA replication initiation"/>
    <property type="evidence" value="ECO:0007669"/>
    <property type="project" value="TreeGrafter"/>
</dbReference>
<accession>A0A0V1JAA5</accession>
<dbReference type="AlphaFoldDB" id="A0A0V1JAA5"/>
<organism evidence="8 9">
    <name type="scientific">Trichinella pseudospiralis</name>
    <name type="common">Parasitic roundworm</name>
    <dbReference type="NCBI Taxonomy" id="6337"/>
    <lineage>
        <taxon>Eukaryota</taxon>
        <taxon>Metazoa</taxon>
        <taxon>Ecdysozoa</taxon>
        <taxon>Nematoda</taxon>
        <taxon>Enoplea</taxon>
        <taxon>Dorylaimia</taxon>
        <taxon>Trichinellida</taxon>
        <taxon>Trichinellidae</taxon>
        <taxon>Trichinella</taxon>
    </lineage>
</organism>
<gene>
    <name evidence="8" type="primary">Orc4</name>
    <name evidence="8" type="ORF">T4B_9358</name>
</gene>
<dbReference type="PANTHER" id="PTHR12087:SF0">
    <property type="entry name" value="ORIGIN RECOGNITION COMPLEX SUBUNIT 4"/>
    <property type="match status" value="1"/>
</dbReference>
<feature type="domain" description="Origin recognition complex subunit 4 C-terminal" evidence="7">
    <location>
        <begin position="268"/>
        <end position="455"/>
    </location>
</feature>
<comment type="similarity">
    <text evidence="2">Belongs to the ORC4 family.</text>
</comment>
<dbReference type="EMBL" id="JYDS01000020">
    <property type="protein sequence ID" value="KRZ31915.1"/>
    <property type="molecule type" value="Genomic_DNA"/>
</dbReference>
<dbReference type="InterPro" id="IPR016527">
    <property type="entry name" value="ORC4"/>
</dbReference>
<dbReference type="InterPro" id="IPR027417">
    <property type="entry name" value="P-loop_NTPase"/>
</dbReference>
<comment type="caution">
    <text evidence="8">The sequence shown here is derived from an EMBL/GenBank/DDBJ whole genome shotgun (WGS) entry which is preliminary data.</text>
</comment>
<dbReference type="GO" id="GO:0005664">
    <property type="term" value="C:nuclear origin of replication recognition complex"/>
    <property type="evidence" value="ECO:0007669"/>
    <property type="project" value="TreeGrafter"/>
</dbReference>